<gene>
    <name evidence="7" type="primary">thrB</name>
    <name evidence="12" type="ORF">C9I47_2776</name>
</gene>
<keyword evidence="6 7" id="KW-0067">ATP-binding</keyword>
<dbReference type="InterPro" id="IPR014721">
    <property type="entry name" value="Ribsml_uS5_D2-typ_fold_subgr"/>
</dbReference>
<keyword evidence="4 7" id="KW-0547">Nucleotide-binding</keyword>
<dbReference type="UniPathway" id="UPA00050">
    <property type="reaction ID" value="UER00064"/>
</dbReference>
<keyword evidence="3 7" id="KW-0791">Threonine biosynthesis</keyword>
<keyword evidence="13" id="KW-1185">Reference proteome</keyword>
<evidence type="ECO:0000256" key="2">
    <source>
        <dbReference type="ARBA" id="ARBA00022679"/>
    </source>
</evidence>
<comment type="similarity">
    <text evidence="7">Belongs to the GHMP kinase family. Homoserine kinase subfamily.</text>
</comment>
<dbReference type="EMBL" id="CP029843">
    <property type="protein sequence ID" value="AWV08447.1"/>
    <property type="molecule type" value="Genomic_DNA"/>
</dbReference>
<dbReference type="GO" id="GO:0005737">
    <property type="term" value="C:cytoplasm"/>
    <property type="evidence" value="ECO:0007669"/>
    <property type="project" value="UniProtKB-SubCell"/>
</dbReference>
<dbReference type="NCBIfam" id="NF002288">
    <property type="entry name" value="PRK01212.1-4"/>
    <property type="match status" value="1"/>
</dbReference>
<evidence type="ECO:0000259" key="11">
    <source>
        <dbReference type="Pfam" id="PF08544"/>
    </source>
</evidence>
<keyword evidence="5 7" id="KW-0418">Kinase</keyword>
<evidence type="ECO:0000313" key="13">
    <source>
        <dbReference type="Proteomes" id="UP000249447"/>
    </source>
</evidence>
<dbReference type="EC" id="2.7.1.39" evidence="7 8"/>
<dbReference type="InterPro" id="IPR006204">
    <property type="entry name" value="GHMP_kinase_N_dom"/>
</dbReference>
<dbReference type="PRINTS" id="PR00958">
    <property type="entry name" value="HOMSERKINASE"/>
</dbReference>
<proteinExistence type="inferred from homology"/>
<evidence type="ECO:0000259" key="10">
    <source>
        <dbReference type="Pfam" id="PF00288"/>
    </source>
</evidence>
<comment type="catalytic activity">
    <reaction evidence="7">
        <text>L-homoserine + ATP = O-phospho-L-homoserine + ADP + H(+)</text>
        <dbReference type="Rhea" id="RHEA:13985"/>
        <dbReference type="ChEBI" id="CHEBI:15378"/>
        <dbReference type="ChEBI" id="CHEBI:30616"/>
        <dbReference type="ChEBI" id="CHEBI:57476"/>
        <dbReference type="ChEBI" id="CHEBI:57590"/>
        <dbReference type="ChEBI" id="CHEBI:456216"/>
        <dbReference type="EC" id="2.7.1.39"/>
    </reaction>
</comment>
<evidence type="ECO:0000313" key="12">
    <source>
        <dbReference type="EMBL" id="AWV08447.1"/>
    </source>
</evidence>
<dbReference type="NCBIfam" id="TIGR00191">
    <property type="entry name" value="thrB"/>
    <property type="match status" value="1"/>
</dbReference>
<comment type="function">
    <text evidence="7">Catalyzes the ATP-dependent phosphorylation of L-homoserine to L-homoserine phosphate.</text>
</comment>
<feature type="region of interest" description="Disordered" evidence="9">
    <location>
        <begin position="1"/>
        <end position="21"/>
    </location>
</feature>
<keyword evidence="1 7" id="KW-0028">Amino-acid biosynthesis</keyword>
<dbReference type="InterPro" id="IPR000870">
    <property type="entry name" value="Homoserine_kinase"/>
</dbReference>
<evidence type="ECO:0000256" key="3">
    <source>
        <dbReference type="ARBA" id="ARBA00022697"/>
    </source>
</evidence>
<dbReference type="Proteomes" id="UP000249447">
    <property type="component" value="Chromosome"/>
</dbReference>
<comment type="pathway">
    <text evidence="7">Amino-acid biosynthesis; L-threonine biosynthesis; L-threonine from L-aspartate: step 4/5.</text>
</comment>
<keyword evidence="7" id="KW-0963">Cytoplasm</keyword>
<comment type="subcellular location">
    <subcellularLocation>
        <location evidence="7">Cytoplasm</location>
    </subcellularLocation>
</comment>
<accession>A0A2U9TB93</accession>
<organism evidence="12 13">
    <name type="scientific">Marilutibacter maris</name>
    <dbReference type="NCBI Taxonomy" id="1605891"/>
    <lineage>
        <taxon>Bacteria</taxon>
        <taxon>Pseudomonadati</taxon>
        <taxon>Pseudomonadota</taxon>
        <taxon>Gammaproteobacteria</taxon>
        <taxon>Lysobacterales</taxon>
        <taxon>Lysobacteraceae</taxon>
        <taxon>Marilutibacter</taxon>
    </lineage>
</organism>
<dbReference type="GO" id="GO:0005524">
    <property type="term" value="F:ATP binding"/>
    <property type="evidence" value="ECO:0007669"/>
    <property type="project" value="UniProtKB-UniRule"/>
</dbReference>
<dbReference type="Gene3D" id="3.30.230.10">
    <property type="match status" value="1"/>
</dbReference>
<dbReference type="Gene3D" id="3.30.70.890">
    <property type="entry name" value="GHMP kinase, C-terminal domain"/>
    <property type="match status" value="1"/>
</dbReference>
<dbReference type="PANTHER" id="PTHR20861">
    <property type="entry name" value="HOMOSERINE/4-DIPHOSPHOCYTIDYL-2-C-METHYL-D-ERYTHRITOL KINASE"/>
    <property type="match status" value="1"/>
</dbReference>
<dbReference type="Pfam" id="PF08544">
    <property type="entry name" value="GHMP_kinases_C"/>
    <property type="match status" value="1"/>
</dbReference>
<dbReference type="KEGG" id="lmb:C9I47_2776"/>
<dbReference type="AlphaFoldDB" id="A0A2U9TB93"/>
<evidence type="ECO:0000256" key="5">
    <source>
        <dbReference type="ARBA" id="ARBA00022777"/>
    </source>
</evidence>
<feature type="binding site" evidence="7">
    <location>
        <begin position="116"/>
        <end position="126"/>
    </location>
    <ligand>
        <name>ATP</name>
        <dbReference type="ChEBI" id="CHEBI:30616"/>
    </ligand>
</feature>
<dbReference type="InterPro" id="IPR013750">
    <property type="entry name" value="GHMP_kinase_C_dom"/>
</dbReference>
<dbReference type="GO" id="GO:0009088">
    <property type="term" value="P:threonine biosynthetic process"/>
    <property type="evidence" value="ECO:0007669"/>
    <property type="project" value="UniProtKB-UniRule"/>
</dbReference>
<evidence type="ECO:0000256" key="9">
    <source>
        <dbReference type="SAM" id="MobiDB-lite"/>
    </source>
</evidence>
<evidence type="ECO:0000256" key="7">
    <source>
        <dbReference type="HAMAP-Rule" id="MF_00384"/>
    </source>
</evidence>
<feature type="domain" description="GHMP kinase C-terminal" evidence="11">
    <location>
        <begin position="233"/>
        <end position="310"/>
    </location>
</feature>
<dbReference type="PANTHER" id="PTHR20861:SF1">
    <property type="entry name" value="HOMOSERINE KINASE"/>
    <property type="match status" value="1"/>
</dbReference>
<dbReference type="Pfam" id="PF00288">
    <property type="entry name" value="GHMP_kinases_N"/>
    <property type="match status" value="1"/>
</dbReference>
<evidence type="ECO:0000256" key="6">
    <source>
        <dbReference type="ARBA" id="ARBA00022840"/>
    </source>
</evidence>
<dbReference type="HAMAP" id="MF_00384">
    <property type="entry name" value="Homoser_kinase"/>
    <property type="match status" value="1"/>
</dbReference>
<sequence length="338" mass="34749">MNDAIIEDPMAPGESRLPAQTPPPLQARAFSPASVGNIGVGFDLLGHSIDGPRDIATVRRIDAPMVRIAGIAGDVAGVDQLPLQAPRNTAGQALICLREALGLAHGFELSLEKGIPLGSGLGGSAASCVAALVAANALLDTPLDRAALYRFALDGESVSSGSRHGDNVAPMLLGGVVMATHDRMIALPAPDWLHAVVVHPDQVLETRRARAALADPYPLPVVVRQSAHLALFLTGLQRGDASMLREGLVDLLVEPRRAPLIPGFAAAKAVALDHRALGASISGAGPSTFAWFGSREDAEAAAPAMRAAFVDAGFDARAYVSPVAGPRAQVLTGPGDAA</sequence>
<reference evidence="12 13" key="1">
    <citation type="submission" date="2018-05" db="EMBL/GenBank/DDBJ databases">
        <title>The complete genome of Lysobacter maris HZ9B, a marine bacterium antagonistic against terrestrial plant pathogens.</title>
        <authorList>
            <person name="Zhang X.-Q."/>
        </authorList>
    </citation>
    <scope>NUCLEOTIDE SEQUENCE [LARGE SCALE GENOMIC DNA]</scope>
    <source>
        <strain evidence="12 13">HZ9B</strain>
    </source>
</reference>
<protein>
    <recommendedName>
        <fullName evidence="7 8">Homoserine kinase</fullName>
        <shortName evidence="7">HK</shortName>
        <shortName evidence="7">HSK</shortName>
        <ecNumber evidence="7 8">2.7.1.39</ecNumber>
    </recommendedName>
</protein>
<dbReference type="OrthoDB" id="9769912at2"/>
<dbReference type="InterPro" id="IPR020568">
    <property type="entry name" value="Ribosomal_Su5_D2-typ_SF"/>
</dbReference>
<feature type="domain" description="GHMP kinase N-terminal" evidence="10">
    <location>
        <begin position="88"/>
        <end position="175"/>
    </location>
</feature>
<dbReference type="PIRSF" id="PIRSF000676">
    <property type="entry name" value="Homoser_kin"/>
    <property type="match status" value="1"/>
</dbReference>
<name>A0A2U9TB93_9GAMM</name>
<dbReference type="SUPFAM" id="SSF55060">
    <property type="entry name" value="GHMP Kinase, C-terminal domain"/>
    <property type="match status" value="1"/>
</dbReference>
<evidence type="ECO:0000256" key="1">
    <source>
        <dbReference type="ARBA" id="ARBA00022605"/>
    </source>
</evidence>
<dbReference type="GO" id="GO:0004413">
    <property type="term" value="F:homoserine kinase activity"/>
    <property type="evidence" value="ECO:0007669"/>
    <property type="project" value="UniProtKB-UniRule"/>
</dbReference>
<dbReference type="SUPFAM" id="SSF54211">
    <property type="entry name" value="Ribosomal protein S5 domain 2-like"/>
    <property type="match status" value="1"/>
</dbReference>
<evidence type="ECO:0000256" key="8">
    <source>
        <dbReference type="NCBIfam" id="TIGR00191"/>
    </source>
</evidence>
<evidence type="ECO:0000256" key="4">
    <source>
        <dbReference type="ARBA" id="ARBA00022741"/>
    </source>
</evidence>
<keyword evidence="2 7" id="KW-0808">Transferase</keyword>
<dbReference type="InterPro" id="IPR036554">
    <property type="entry name" value="GHMP_kinase_C_sf"/>
</dbReference>